<dbReference type="InterPro" id="IPR051624">
    <property type="entry name" value="RMD1/Sad1-interacting"/>
</dbReference>
<dbReference type="Pfam" id="PF02582">
    <property type="entry name" value="DUF155"/>
    <property type="match status" value="1"/>
</dbReference>
<feature type="domain" description="DUF155" evidence="3">
    <location>
        <begin position="224"/>
        <end position="409"/>
    </location>
</feature>
<keyword evidence="5" id="KW-1185">Reference proteome</keyword>
<name>A0AAN6S5N2_9PEZI</name>
<protein>
    <recommendedName>
        <fullName evidence="3">DUF155 domain-containing protein</fullName>
    </recommendedName>
</protein>
<feature type="region of interest" description="Disordered" evidence="2">
    <location>
        <begin position="485"/>
        <end position="511"/>
    </location>
</feature>
<dbReference type="GO" id="GO:0070131">
    <property type="term" value="P:positive regulation of mitochondrial translation"/>
    <property type="evidence" value="ECO:0007669"/>
    <property type="project" value="TreeGrafter"/>
</dbReference>
<comment type="similarity">
    <text evidence="1">Belongs to the RMD1/sif2 family.</text>
</comment>
<feature type="region of interest" description="Disordered" evidence="2">
    <location>
        <begin position="81"/>
        <end position="123"/>
    </location>
</feature>
<dbReference type="PANTHER" id="PTHR16255">
    <property type="entry name" value="REQUIRED FOR MEIOTIC NUCLEAR DIVISION PROTEIN 1 HOMOLOG"/>
    <property type="match status" value="1"/>
</dbReference>
<dbReference type="GO" id="GO:0005739">
    <property type="term" value="C:mitochondrion"/>
    <property type="evidence" value="ECO:0007669"/>
    <property type="project" value="UniProtKB-ARBA"/>
</dbReference>
<proteinExistence type="inferred from homology"/>
<evidence type="ECO:0000256" key="2">
    <source>
        <dbReference type="SAM" id="MobiDB-lite"/>
    </source>
</evidence>
<dbReference type="EMBL" id="MU853784">
    <property type="protein sequence ID" value="KAK3941360.1"/>
    <property type="molecule type" value="Genomic_DNA"/>
</dbReference>
<comment type="caution">
    <text evidence="4">The sequence shown here is derived from an EMBL/GenBank/DDBJ whole genome shotgun (WGS) entry which is preliminary data.</text>
</comment>
<gene>
    <name evidence="4" type="ORF">QBC46DRAFT_383008</name>
</gene>
<dbReference type="Proteomes" id="UP001303473">
    <property type="component" value="Unassembled WGS sequence"/>
</dbReference>
<evidence type="ECO:0000259" key="3">
    <source>
        <dbReference type="Pfam" id="PF02582"/>
    </source>
</evidence>
<accession>A0AAN6S5N2</accession>
<dbReference type="PANTHER" id="PTHR16255:SF1">
    <property type="entry name" value="REQUIRED FOR MEIOTIC NUCLEAR DIVISION PROTEIN 1 HOMOLOG"/>
    <property type="match status" value="1"/>
</dbReference>
<evidence type="ECO:0000256" key="1">
    <source>
        <dbReference type="ARBA" id="ARBA00008306"/>
    </source>
</evidence>
<organism evidence="4 5">
    <name type="scientific">Diplogelasinospora grovesii</name>
    <dbReference type="NCBI Taxonomy" id="303347"/>
    <lineage>
        <taxon>Eukaryota</taxon>
        <taxon>Fungi</taxon>
        <taxon>Dikarya</taxon>
        <taxon>Ascomycota</taxon>
        <taxon>Pezizomycotina</taxon>
        <taxon>Sordariomycetes</taxon>
        <taxon>Sordariomycetidae</taxon>
        <taxon>Sordariales</taxon>
        <taxon>Diplogelasinosporaceae</taxon>
        <taxon>Diplogelasinospora</taxon>
    </lineage>
</organism>
<feature type="compositionally biased region" description="Basic and acidic residues" evidence="2">
    <location>
        <begin position="496"/>
        <end position="511"/>
    </location>
</feature>
<sequence>MKSCLPNRLAPAGGRCCCSVGAPPRRSFFTTSTRTSLSLLTTTRPSAWGGGRPVLNERHFSRTTAAQLPRRRNFFTSNVLLQQDGSEPPPDRSDDLSSVLSGEGKPTQPAAQQKKRKPPLKNSLHRVAIVAQKGATPSAHKSAAPPAVAAATEPNTAAATTAAASTEVVDGSTLISAVCVAESFDMDAVASILTNHGFSPLDPDGTGFEVHEVIHVRGLNQGDIFVFPSGTIVTWGLPGDVGTTLATRHLLPAAESPFVDEKEVEDLEFVVDPNEEQSRVSGGVVVLGTRREVENGDRLDTTLAKIAFSSGLARSTKLAVLESSLTRYLESTRHIPDQLAQGLKAPRLSRELILQKTAELLNLRSQLNHYNDLTDALPDIFWDSEERLETYYAKIGKALDVGVRIKTLNDKMTYAQEVVNVAQDVLDISEKMSSEKHSTRLEWIIIILIAIEVIFELRRLYMERYDFFQEDVLSELRGIRASLEGRTTTTTTTNTEGKKTEKETQEKVDVR</sequence>
<evidence type="ECO:0000313" key="4">
    <source>
        <dbReference type="EMBL" id="KAK3941360.1"/>
    </source>
</evidence>
<dbReference type="AlphaFoldDB" id="A0AAN6S5N2"/>
<reference evidence="5" key="1">
    <citation type="journal article" date="2023" name="Mol. Phylogenet. Evol.">
        <title>Genome-scale phylogeny and comparative genomics of the fungal order Sordariales.</title>
        <authorList>
            <person name="Hensen N."/>
            <person name="Bonometti L."/>
            <person name="Westerberg I."/>
            <person name="Brannstrom I.O."/>
            <person name="Guillou S."/>
            <person name="Cros-Aarteil S."/>
            <person name="Calhoun S."/>
            <person name="Haridas S."/>
            <person name="Kuo A."/>
            <person name="Mondo S."/>
            <person name="Pangilinan J."/>
            <person name="Riley R."/>
            <person name="LaButti K."/>
            <person name="Andreopoulos B."/>
            <person name="Lipzen A."/>
            <person name="Chen C."/>
            <person name="Yan M."/>
            <person name="Daum C."/>
            <person name="Ng V."/>
            <person name="Clum A."/>
            <person name="Steindorff A."/>
            <person name="Ohm R.A."/>
            <person name="Martin F."/>
            <person name="Silar P."/>
            <person name="Natvig D.O."/>
            <person name="Lalanne C."/>
            <person name="Gautier V."/>
            <person name="Ament-Velasquez S.L."/>
            <person name="Kruys A."/>
            <person name="Hutchinson M.I."/>
            <person name="Powell A.J."/>
            <person name="Barry K."/>
            <person name="Miller A.N."/>
            <person name="Grigoriev I.V."/>
            <person name="Debuchy R."/>
            <person name="Gladieux P."/>
            <person name="Hiltunen Thoren M."/>
            <person name="Johannesson H."/>
        </authorList>
    </citation>
    <scope>NUCLEOTIDE SEQUENCE [LARGE SCALE GENOMIC DNA]</scope>
    <source>
        <strain evidence="5">CBS 340.73</strain>
    </source>
</reference>
<dbReference type="InterPro" id="IPR003734">
    <property type="entry name" value="DUF155"/>
</dbReference>
<evidence type="ECO:0000313" key="5">
    <source>
        <dbReference type="Proteomes" id="UP001303473"/>
    </source>
</evidence>